<evidence type="ECO:0008006" key="5">
    <source>
        <dbReference type="Google" id="ProtNLM"/>
    </source>
</evidence>
<dbReference type="RefSeq" id="WP_152688943.1">
    <property type="nucleotide sequence ID" value="NZ_JADOFV010000004.1"/>
</dbReference>
<sequence length="71" mass="8234">MFIHMETNNKAEAIKAWLSNNRRLENQGSLAKKFGKSRSFVSLSLNKQSVTRASENLVNEIYEYLHEKYGI</sequence>
<dbReference type="AlphaFoldDB" id="A0A6L4ZZY8"/>
<dbReference type="EMBL" id="WENB01000008">
    <property type="protein sequence ID" value="KAF0412257.1"/>
    <property type="molecule type" value="Genomic_DNA"/>
</dbReference>
<comment type="caution">
    <text evidence="2">The sequence shown here is derived from an EMBL/GenBank/DDBJ whole genome shotgun (WGS) entry which is preliminary data.</text>
</comment>
<keyword evidence="3" id="KW-1185">Reference proteome</keyword>
<evidence type="ECO:0000313" key="1">
    <source>
        <dbReference type="EMBL" id="KAF0412257.1"/>
    </source>
</evidence>
<gene>
    <name evidence="1" type="ORF">GBO79_09680</name>
    <name evidence="2" type="ORF">ITQ97_07240</name>
</gene>
<dbReference type="Proteomes" id="UP000472573">
    <property type="component" value="Unassembled WGS sequence"/>
</dbReference>
<reference evidence="2" key="4">
    <citation type="submission" date="2020-11" db="EMBL/GenBank/DDBJ databases">
        <title>Antibiotic susceptibility profiles of Pediococcus pentosaceus from various origins and their implications for the safety assessment of strains with food-technology applications.</title>
        <authorList>
            <person name="Shani N."/>
            <person name="Oberhaensli S."/>
            <person name="Arias E."/>
        </authorList>
    </citation>
    <scope>NUCLEOTIDE SEQUENCE</scope>
    <source>
        <strain evidence="2">FAM 19164</strain>
    </source>
</reference>
<reference evidence="3" key="3">
    <citation type="submission" date="2020-03" db="EMBL/GenBank/DDBJ databases">
        <title>SpeciesPrimer: A bioinformatics pipeline dedicated to the design of qPCR primers for the quantification of bacterial species.</title>
        <authorList>
            <person name="Dreier M."/>
            <person name="Berthoud H."/>
            <person name="Shani N."/>
            <person name="Wechsler D."/>
            <person name="Junier P."/>
        </authorList>
    </citation>
    <scope>NUCLEOTIDE SEQUENCE [LARGE SCALE GENOMIC DNA]</scope>
    <source>
        <strain evidence="3">FAM13073</strain>
    </source>
</reference>
<accession>A0A6L4ZZY8</accession>
<dbReference type="Proteomes" id="UP000743107">
    <property type="component" value="Unassembled WGS sequence"/>
</dbReference>
<proteinExistence type="predicted"/>
<name>A0A6L4ZZY8_PEDPE</name>
<dbReference type="EMBL" id="JADOFV010000004">
    <property type="protein sequence ID" value="MBF7127595.1"/>
    <property type="molecule type" value="Genomic_DNA"/>
</dbReference>
<evidence type="ECO:0000313" key="3">
    <source>
        <dbReference type="Proteomes" id="UP000472573"/>
    </source>
</evidence>
<reference evidence="1" key="2">
    <citation type="submission" date="2019-12" db="EMBL/GenBank/DDBJ databases">
        <title>SpeciesPrimer: A bioinformatics pipeline dedicated to the design of qPCR primers for the quantification of bacterial species.</title>
        <authorList>
            <person name="Dreier M."/>
            <person name="Berthoud H."/>
            <person name="Shani N."/>
            <person name="Wechsler D."/>
            <person name="Junier P."/>
        </authorList>
    </citation>
    <scope>NUCLEOTIDE SEQUENCE</scope>
    <source>
        <strain evidence="1">FAM13073</strain>
    </source>
</reference>
<protein>
    <recommendedName>
        <fullName evidence="5">Transcriptional regulator</fullName>
    </recommendedName>
</protein>
<evidence type="ECO:0000313" key="4">
    <source>
        <dbReference type="Proteomes" id="UP000743107"/>
    </source>
</evidence>
<evidence type="ECO:0000313" key="2">
    <source>
        <dbReference type="EMBL" id="MBF7127595.1"/>
    </source>
</evidence>
<organism evidence="2 4">
    <name type="scientific">Pediococcus pentosaceus</name>
    <dbReference type="NCBI Taxonomy" id="1255"/>
    <lineage>
        <taxon>Bacteria</taxon>
        <taxon>Bacillati</taxon>
        <taxon>Bacillota</taxon>
        <taxon>Bacilli</taxon>
        <taxon>Lactobacillales</taxon>
        <taxon>Lactobacillaceae</taxon>
        <taxon>Pediococcus</taxon>
    </lineage>
</organism>
<reference evidence="1" key="1">
    <citation type="submission" date="2019-10" db="EMBL/GenBank/DDBJ databases">
        <authorList>
            <person name="Irmler S."/>
            <person name="Berthoud H."/>
            <person name="Roetschi A."/>
            <person name="Arias E."/>
            <person name="Shani N."/>
            <person name="Wuethrich D."/>
            <person name="Bruggmann R."/>
        </authorList>
    </citation>
    <scope>NUCLEOTIDE SEQUENCE</scope>
    <source>
        <strain evidence="1">FAM13073</strain>
    </source>
</reference>